<protein>
    <submittedName>
        <fullName evidence="3">Methyltransferase family protein</fullName>
    </submittedName>
</protein>
<dbReference type="FunCoup" id="A0A395JPY1">
    <property type="interactions" value="44"/>
</dbReference>
<dbReference type="InterPro" id="IPR029063">
    <property type="entry name" value="SAM-dependent_MTases_sf"/>
</dbReference>
<evidence type="ECO:0000313" key="4">
    <source>
        <dbReference type="Proteomes" id="UP000253083"/>
    </source>
</evidence>
<evidence type="ECO:0000259" key="2">
    <source>
        <dbReference type="Pfam" id="PF08241"/>
    </source>
</evidence>
<dbReference type="GO" id="GO:0008757">
    <property type="term" value="F:S-adenosylmethionine-dependent methyltransferase activity"/>
    <property type="evidence" value="ECO:0007669"/>
    <property type="project" value="InterPro"/>
</dbReference>
<proteinExistence type="predicted"/>
<comment type="caution">
    <text evidence="3">The sequence shown here is derived from an EMBL/GenBank/DDBJ whole genome shotgun (WGS) entry which is preliminary data.</text>
</comment>
<dbReference type="InterPro" id="IPR013216">
    <property type="entry name" value="Methyltransf_11"/>
</dbReference>
<keyword evidence="4" id="KW-1185">Reference proteome</keyword>
<dbReference type="OrthoDB" id="6191410at2"/>
<keyword evidence="3" id="KW-0489">Methyltransferase</keyword>
<dbReference type="CDD" id="cd02440">
    <property type="entry name" value="AdoMet_MTases"/>
    <property type="match status" value="1"/>
</dbReference>
<dbReference type="RefSeq" id="WP_113954382.1">
    <property type="nucleotide sequence ID" value="NZ_QNRT01000002.1"/>
</dbReference>
<dbReference type="InParanoid" id="A0A395JPY1"/>
<sequence>MTWRDSPYAEHYFEQESPYLSAGLKQAVGPKALQVGTQVEQSLIDDLDLPFLLRTSQQMSNPSEVRADPAFLPFSPDSFAMVIMPHVLERHSLPHQVLREAHRVLMPEGHIVLTGFNPASCVGIQRLVRPKAVLSGRYYTVSRVVDWLQLLGFEIVASSMYQYAPLLQSPKLRRGCRFVESIGDRWLPMFGGAYMITAKKREPASTLVGRIRFNTRKRQMHGATAPARASMTGSEKVLLTQQEDK</sequence>
<name>A0A395JPY1_9GAMM</name>
<evidence type="ECO:0000313" key="3">
    <source>
        <dbReference type="EMBL" id="RBP51628.1"/>
    </source>
</evidence>
<accession>A0A395JPY1</accession>
<reference evidence="3 4" key="1">
    <citation type="submission" date="2018-06" db="EMBL/GenBank/DDBJ databases">
        <title>Genomic Encyclopedia of Type Strains, Phase IV (KMG-IV): sequencing the most valuable type-strain genomes for metagenomic binning, comparative biology and taxonomic classification.</title>
        <authorList>
            <person name="Goeker M."/>
        </authorList>
    </citation>
    <scope>NUCLEOTIDE SEQUENCE [LARGE SCALE GENOMIC DNA]</scope>
    <source>
        <strain evidence="3 4">DSM 24032</strain>
    </source>
</reference>
<keyword evidence="3" id="KW-0808">Transferase</keyword>
<evidence type="ECO:0000256" key="1">
    <source>
        <dbReference type="SAM" id="MobiDB-lite"/>
    </source>
</evidence>
<gene>
    <name evidence="3" type="ORF">DFR28_1021060</name>
</gene>
<dbReference type="Proteomes" id="UP000253083">
    <property type="component" value="Unassembled WGS sequence"/>
</dbReference>
<dbReference type="Pfam" id="PF08241">
    <property type="entry name" value="Methyltransf_11"/>
    <property type="match status" value="1"/>
</dbReference>
<dbReference type="SUPFAM" id="SSF53335">
    <property type="entry name" value="S-adenosyl-L-methionine-dependent methyltransferases"/>
    <property type="match status" value="1"/>
</dbReference>
<dbReference type="GO" id="GO:0032259">
    <property type="term" value="P:methylation"/>
    <property type="evidence" value="ECO:0007669"/>
    <property type="project" value="UniProtKB-KW"/>
</dbReference>
<feature type="region of interest" description="Disordered" evidence="1">
    <location>
        <begin position="218"/>
        <end position="245"/>
    </location>
</feature>
<dbReference type="EMBL" id="QNRT01000002">
    <property type="protein sequence ID" value="RBP51628.1"/>
    <property type="molecule type" value="Genomic_DNA"/>
</dbReference>
<feature type="domain" description="Methyltransferase type 11" evidence="2">
    <location>
        <begin position="59"/>
        <end position="113"/>
    </location>
</feature>
<organism evidence="3 4">
    <name type="scientific">Arenicella xantha</name>
    <dbReference type="NCBI Taxonomy" id="644221"/>
    <lineage>
        <taxon>Bacteria</taxon>
        <taxon>Pseudomonadati</taxon>
        <taxon>Pseudomonadota</taxon>
        <taxon>Gammaproteobacteria</taxon>
        <taxon>Arenicellales</taxon>
        <taxon>Arenicellaceae</taxon>
        <taxon>Arenicella</taxon>
    </lineage>
</organism>
<dbReference type="Gene3D" id="3.40.50.150">
    <property type="entry name" value="Vaccinia Virus protein VP39"/>
    <property type="match status" value="1"/>
</dbReference>
<dbReference type="AlphaFoldDB" id="A0A395JPY1"/>